<dbReference type="CDD" id="cd02094">
    <property type="entry name" value="P-type_ATPase_Cu-like"/>
    <property type="match status" value="1"/>
</dbReference>
<evidence type="ECO:0000256" key="1">
    <source>
        <dbReference type="ARBA" id="ARBA00004127"/>
    </source>
</evidence>
<evidence type="ECO:0000256" key="12">
    <source>
        <dbReference type="ARBA" id="ARBA00023136"/>
    </source>
</evidence>
<keyword evidence="12 14" id="KW-0472">Membrane</keyword>
<dbReference type="PANTHER" id="PTHR43520:SF8">
    <property type="entry name" value="P-TYPE CU(+) TRANSPORTER"/>
    <property type="match status" value="1"/>
</dbReference>
<keyword evidence="14" id="KW-1003">Cell membrane</keyword>
<dbReference type="InterPro" id="IPR006121">
    <property type="entry name" value="HMA_dom"/>
</dbReference>
<dbReference type="Gene3D" id="3.40.50.1000">
    <property type="entry name" value="HAD superfamily/HAD-like"/>
    <property type="match status" value="1"/>
</dbReference>
<dbReference type="Pfam" id="PF00702">
    <property type="entry name" value="Hydrolase"/>
    <property type="match status" value="1"/>
</dbReference>
<dbReference type="InterPro" id="IPR023299">
    <property type="entry name" value="ATPase_P-typ_cyto_dom_N"/>
</dbReference>
<keyword evidence="7" id="KW-0406">Ion transport</keyword>
<dbReference type="InterPro" id="IPR059000">
    <property type="entry name" value="ATPase_P-type_domA"/>
</dbReference>
<evidence type="ECO:0000313" key="16">
    <source>
        <dbReference type="EMBL" id="AUW93744.1"/>
    </source>
</evidence>
<reference evidence="16 17" key="1">
    <citation type="journal article" date="2019" name="Sci. Rep.">
        <title>Sulfobacillus thermotolerans: new insights into resistance and metabolic capacities of acidophilic chemolithotrophs.</title>
        <authorList>
            <person name="Panyushkina A.E."/>
            <person name="Babenko V.V."/>
            <person name="Nikitina A.S."/>
            <person name="Selezneva O.V."/>
            <person name="Tsaplina I.A."/>
            <person name="Letarova M.A."/>
            <person name="Kostryukova E.S."/>
            <person name="Letarov A.V."/>
        </authorList>
    </citation>
    <scope>NUCLEOTIDE SEQUENCE [LARGE SCALE GENOMIC DNA]</scope>
    <source>
        <strain evidence="16 17">Kr1</strain>
    </source>
</reference>
<keyword evidence="6 14" id="KW-0547">Nucleotide-binding</keyword>
<dbReference type="PRINTS" id="PR00120">
    <property type="entry name" value="HATPASE"/>
</dbReference>
<gene>
    <name evidence="16" type="ORF">BXT84_07130</name>
</gene>
<dbReference type="InterPro" id="IPR044492">
    <property type="entry name" value="P_typ_ATPase_HD_dom"/>
</dbReference>
<dbReference type="InterPro" id="IPR023214">
    <property type="entry name" value="HAD_sf"/>
</dbReference>
<dbReference type="PROSITE" id="PS00154">
    <property type="entry name" value="ATPASE_E1_E2"/>
    <property type="match status" value="1"/>
</dbReference>
<dbReference type="InterPro" id="IPR018303">
    <property type="entry name" value="ATPase_P-typ_P_site"/>
</dbReference>
<feature type="transmembrane region" description="Helical" evidence="14">
    <location>
        <begin position="437"/>
        <end position="462"/>
    </location>
</feature>
<sequence>MAQQDPTSSQEKITLDIGGMTCASCSLRIEKELSHLPGVGLAEVNLALEKANIVFDPRLISPHQFVEAVTGIGYQVRQETYRLAVEGLDEVPVKTRFEERVAQMDGVYKVVTNAATGTATITLLQGIGDIHNVVQGLEREGFHISLQTDQARDPKDAERRSALIRLLVSLMLTIPLWLAMGEMFVRVGPRWLANPWVQLTLATLVQWGPGWSFTRRAYQNIRHGNANMDVLVALGTLSAWTFSTYNVFAHGPLFFDSSATVITLILVGKYLEAVAKGRTSTAIQEMLALRPKTSQVLQADGTYRPTDVDAIAVGQFIQIRPGDRIPVDGVVTEGHGLVDASLLTGEPELQSVSVGSTVSAGTIHQGERAFIMQAQGIGQDTMLAQIVRAVEEAQAGKAPIQRFADRVSNVFVPTVVALAVLTFVLTGGLTANWTAALLHAVAVLVVACPCALGLATPTAVMVGSGMGARYGILYRNGEALERVSQVTRLAMDKTGTLTEGRPQVIAVLPYGDVLEAEVVGYAASLEAEANHPLSRAVLAYAHNVSRPAVEGVYTEEGRGVVGEAASGEGTVVVGTEALLRDYGIIWPQTWETSQIAEWMQQGATIIYVGLHDRLLGAIAIADRVRDDAAFAIQRLQANGYRVSMLTGDRLPSAHAIAARVGIEDVHAELSPTEKAELIKQWQAQGERVAMVGDGVNDAPALAVAFVGMAVATGSDIAMHTADVTLVRPEINAAGQALLIGQRTMAKIRQNLFWALGYNLVGIPLAAFGVISPALAGGAMAFSSVLVVTNSLALRRMTIDTEPSGHQPIKESNKLWNV</sequence>
<evidence type="ECO:0000256" key="13">
    <source>
        <dbReference type="ARBA" id="ARBA00049289"/>
    </source>
</evidence>
<evidence type="ECO:0000256" key="4">
    <source>
        <dbReference type="ARBA" id="ARBA00022692"/>
    </source>
</evidence>
<dbReference type="InterPro" id="IPR036163">
    <property type="entry name" value="HMA_dom_sf"/>
</dbReference>
<evidence type="ECO:0000313" key="17">
    <source>
        <dbReference type="Proteomes" id="UP000325292"/>
    </source>
</evidence>
<feature type="transmembrane region" description="Helical" evidence="14">
    <location>
        <begin position="410"/>
        <end position="431"/>
    </location>
</feature>
<evidence type="ECO:0000256" key="7">
    <source>
        <dbReference type="ARBA" id="ARBA00022796"/>
    </source>
</evidence>
<evidence type="ECO:0000256" key="5">
    <source>
        <dbReference type="ARBA" id="ARBA00022723"/>
    </source>
</evidence>
<feature type="transmembrane region" description="Helical" evidence="14">
    <location>
        <begin position="776"/>
        <end position="793"/>
    </location>
</feature>
<accession>A0ABN5H1K5</accession>
<evidence type="ECO:0000256" key="14">
    <source>
        <dbReference type="RuleBase" id="RU362081"/>
    </source>
</evidence>
<feature type="transmembrane region" description="Helical" evidence="14">
    <location>
        <begin position="751"/>
        <end position="770"/>
    </location>
</feature>
<comment type="catalytic activity">
    <reaction evidence="13">
        <text>Cu(+)(in) + ATP + H2O = Cu(+)(out) + ADP + phosphate + H(+)</text>
        <dbReference type="Rhea" id="RHEA:25792"/>
        <dbReference type="ChEBI" id="CHEBI:15377"/>
        <dbReference type="ChEBI" id="CHEBI:15378"/>
        <dbReference type="ChEBI" id="CHEBI:30616"/>
        <dbReference type="ChEBI" id="CHEBI:43474"/>
        <dbReference type="ChEBI" id="CHEBI:49552"/>
        <dbReference type="ChEBI" id="CHEBI:456216"/>
        <dbReference type="EC" id="7.2.2.8"/>
    </reaction>
</comment>
<dbReference type="InterPro" id="IPR008250">
    <property type="entry name" value="ATPase_P-typ_transduc_dom_A_sf"/>
</dbReference>
<dbReference type="InterPro" id="IPR027256">
    <property type="entry name" value="P-typ_ATPase_IB"/>
</dbReference>
<keyword evidence="7" id="KW-0813">Transport</keyword>
<dbReference type="Gene3D" id="2.70.150.10">
    <property type="entry name" value="Calcium-transporting ATPase, cytoplasmic transduction domain A"/>
    <property type="match status" value="1"/>
</dbReference>
<evidence type="ECO:0000256" key="6">
    <source>
        <dbReference type="ARBA" id="ARBA00022741"/>
    </source>
</evidence>
<keyword evidence="10 14" id="KW-1133">Transmembrane helix</keyword>
<keyword evidence="9" id="KW-1278">Translocase</keyword>
<evidence type="ECO:0000256" key="10">
    <source>
        <dbReference type="ARBA" id="ARBA00022989"/>
    </source>
</evidence>
<keyword evidence="17" id="KW-1185">Reference proteome</keyword>
<dbReference type="InterPro" id="IPR017969">
    <property type="entry name" value="Heavy-metal-associated_CS"/>
</dbReference>
<evidence type="ECO:0000256" key="11">
    <source>
        <dbReference type="ARBA" id="ARBA00023008"/>
    </source>
</evidence>
<dbReference type="Gene3D" id="3.30.70.100">
    <property type="match status" value="1"/>
</dbReference>
<dbReference type="SUPFAM" id="SSF55008">
    <property type="entry name" value="HMA, heavy metal-associated domain"/>
    <property type="match status" value="2"/>
</dbReference>
<dbReference type="InterPro" id="IPR023298">
    <property type="entry name" value="ATPase_P-typ_TM_dom_sf"/>
</dbReference>
<dbReference type="Pfam" id="PF00403">
    <property type="entry name" value="HMA"/>
    <property type="match status" value="1"/>
</dbReference>
<dbReference type="SUPFAM" id="SSF56784">
    <property type="entry name" value="HAD-like"/>
    <property type="match status" value="1"/>
</dbReference>
<name>A0ABN5H1K5_9FIRM</name>
<evidence type="ECO:0000256" key="9">
    <source>
        <dbReference type="ARBA" id="ARBA00022967"/>
    </source>
</evidence>
<protein>
    <recommendedName>
        <fullName evidence="3">P-type Cu(+) transporter</fullName>
        <ecNumber evidence="3">7.2.2.8</ecNumber>
    </recommendedName>
</protein>
<dbReference type="SUPFAM" id="SSF81653">
    <property type="entry name" value="Calcium ATPase, transduction domain A"/>
    <property type="match status" value="1"/>
</dbReference>
<dbReference type="NCBIfam" id="TIGR01525">
    <property type="entry name" value="ATPase-IB_hvy"/>
    <property type="match status" value="1"/>
</dbReference>
<proteinExistence type="inferred from homology"/>
<dbReference type="Pfam" id="PF00122">
    <property type="entry name" value="E1-E2_ATPase"/>
    <property type="match status" value="1"/>
</dbReference>
<dbReference type="InterPro" id="IPR001757">
    <property type="entry name" value="P_typ_ATPase"/>
</dbReference>
<evidence type="ECO:0000256" key="2">
    <source>
        <dbReference type="ARBA" id="ARBA00006024"/>
    </source>
</evidence>
<dbReference type="EMBL" id="CP019454">
    <property type="protein sequence ID" value="AUW93744.1"/>
    <property type="molecule type" value="Genomic_DNA"/>
</dbReference>
<dbReference type="InterPro" id="IPR036412">
    <property type="entry name" value="HAD-like_sf"/>
</dbReference>
<feature type="domain" description="HMA" evidence="15">
    <location>
        <begin position="11"/>
        <end position="77"/>
    </location>
</feature>
<keyword evidence="5 14" id="KW-0479">Metal-binding</keyword>
<dbReference type="PROSITE" id="PS01047">
    <property type="entry name" value="HMA_1"/>
    <property type="match status" value="1"/>
</dbReference>
<feature type="transmembrane region" description="Helical" evidence="14">
    <location>
        <begin position="196"/>
        <end position="214"/>
    </location>
</feature>
<comment type="similarity">
    <text evidence="2 14">Belongs to the cation transport ATPase (P-type) (TC 3.A.3) family. Type IB subfamily.</text>
</comment>
<dbReference type="NCBIfam" id="TIGR01494">
    <property type="entry name" value="ATPase_P-type"/>
    <property type="match status" value="1"/>
</dbReference>
<feature type="transmembrane region" description="Helical" evidence="14">
    <location>
        <begin position="162"/>
        <end position="184"/>
    </location>
</feature>
<comment type="subcellular location">
    <subcellularLocation>
        <location evidence="14">Cell membrane</location>
    </subcellularLocation>
    <subcellularLocation>
        <location evidence="1">Endomembrane system</location>
        <topology evidence="1">Multi-pass membrane protein</topology>
    </subcellularLocation>
</comment>
<keyword evidence="11" id="KW-0186">Copper</keyword>
<dbReference type="CDD" id="cd00371">
    <property type="entry name" value="HMA"/>
    <property type="match status" value="1"/>
</dbReference>
<evidence type="ECO:0000256" key="3">
    <source>
        <dbReference type="ARBA" id="ARBA00012517"/>
    </source>
</evidence>
<keyword evidence="4 14" id="KW-0812">Transmembrane</keyword>
<dbReference type="EC" id="7.2.2.8" evidence="3"/>
<dbReference type="PANTHER" id="PTHR43520">
    <property type="entry name" value="ATP7, ISOFORM B"/>
    <property type="match status" value="1"/>
</dbReference>
<dbReference type="SFLD" id="SFLDG00002">
    <property type="entry name" value="C1.7:_P-type_atpase_like"/>
    <property type="match status" value="1"/>
</dbReference>
<evidence type="ECO:0000259" key="15">
    <source>
        <dbReference type="PROSITE" id="PS50846"/>
    </source>
</evidence>
<dbReference type="NCBIfam" id="TIGR01511">
    <property type="entry name" value="ATPase-IB1_Cu"/>
    <property type="match status" value="1"/>
</dbReference>
<dbReference type="PRINTS" id="PR00119">
    <property type="entry name" value="CATATPASE"/>
</dbReference>
<dbReference type="Gene3D" id="3.40.1110.10">
    <property type="entry name" value="Calcium-transporting ATPase, cytoplasmic domain N"/>
    <property type="match status" value="1"/>
</dbReference>
<keyword evidence="8 14" id="KW-0067">ATP-binding</keyword>
<dbReference type="SFLD" id="SFLDF00027">
    <property type="entry name" value="p-type_atpase"/>
    <property type="match status" value="1"/>
</dbReference>
<organism evidence="16 17">
    <name type="scientific">Sulfobacillus thermotolerans</name>
    <dbReference type="NCBI Taxonomy" id="338644"/>
    <lineage>
        <taxon>Bacteria</taxon>
        <taxon>Bacillati</taxon>
        <taxon>Bacillota</taxon>
        <taxon>Clostridia</taxon>
        <taxon>Eubacteriales</taxon>
        <taxon>Clostridiales Family XVII. Incertae Sedis</taxon>
        <taxon>Sulfobacillus</taxon>
    </lineage>
</organism>
<keyword evidence="7" id="KW-0187">Copper transport</keyword>
<dbReference type="PROSITE" id="PS50846">
    <property type="entry name" value="HMA_2"/>
    <property type="match status" value="1"/>
</dbReference>
<dbReference type="SFLD" id="SFLDS00003">
    <property type="entry name" value="Haloacid_Dehalogenase"/>
    <property type="match status" value="1"/>
</dbReference>
<dbReference type="SUPFAM" id="SSF81665">
    <property type="entry name" value="Calcium ATPase, transmembrane domain M"/>
    <property type="match status" value="1"/>
</dbReference>
<dbReference type="Proteomes" id="UP000325292">
    <property type="component" value="Chromosome"/>
</dbReference>
<evidence type="ECO:0000256" key="8">
    <source>
        <dbReference type="ARBA" id="ARBA00022840"/>
    </source>
</evidence>